<dbReference type="RefSeq" id="WP_213498187.1">
    <property type="nucleotide sequence ID" value="NZ_CP074694.1"/>
</dbReference>
<dbReference type="EMBL" id="CP074694">
    <property type="protein sequence ID" value="QVL33297.1"/>
    <property type="molecule type" value="Genomic_DNA"/>
</dbReference>
<protein>
    <submittedName>
        <fullName evidence="1">Uncharacterized protein</fullName>
    </submittedName>
</protein>
<reference evidence="1" key="1">
    <citation type="submission" date="2021-05" db="EMBL/GenBank/DDBJ databases">
        <title>Complete genome sequence of the cellulolytic planctomycete Telmatocola sphagniphila SP2T and characterization of the first cellulase from planctomycetes.</title>
        <authorList>
            <person name="Rakitin A.L."/>
            <person name="Beletsky A.V."/>
            <person name="Naumoff D.G."/>
            <person name="Kulichevskaya I.S."/>
            <person name="Mardanov A.V."/>
            <person name="Ravin N.V."/>
            <person name="Dedysh S.N."/>
        </authorList>
    </citation>
    <scope>NUCLEOTIDE SEQUENCE</scope>
    <source>
        <strain evidence="1">SP2T</strain>
    </source>
</reference>
<dbReference type="KEGG" id="tsph:KIH39_05110"/>
<organism evidence="1 2">
    <name type="scientific">Telmatocola sphagniphila</name>
    <dbReference type="NCBI Taxonomy" id="1123043"/>
    <lineage>
        <taxon>Bacteria</taxon>
        <taxon>Pseudomonadati</taxon>
        <taxon>Planctomycetota</taxon>
        <taxon>Planctomycetia</taxon>
        <taxon>Gemmatales</taxon>
        <taxon>Gemmataceae</taxon>
    </lineage>
</organism>
<evidence type="ECO:0000313" key="2">
    <source>
        <dbReference type="Proteomes" id="UP000676194"/>
    </source>
</evidence>
<proteinExistence type="predicted"/>
<dbReference type="Proteomes" id="UP000676194">
    <property type="component" value="Chromosome"/>
</dbReference>
<keyword evidence="2" id="KW-1185">Reference proteome</keyword>
<name>A0A8E6B7G3_9BACT</name>
<gene>
    <name evidence="1" type="ORF">KIH39_05110</name>
</gene>
<accession>A0A8E6B7G3</accession>
<dbReference type="AlphaFoldDB" id="A0A8E6B7G3"/>
<evidence type="ECO:0000313" key="1">
    <source>
        <dbReference type="EMBL" id="QVL33297.1"/>
    </source>
</evidence>
<sequence length="164" mass="18644">MKRFRWKWLIPIGILLGLFVVDSFGSERDVLADLEIEFVVRDSYANLPVPNAKIEIVAAPGCCGEPVEDGPKKLEVQTSEDGRLSLHCSTKVYIFRSGLGIRKSYFVTLPDWKYDLTAVGYQSNTLNQTDTPQNQFLVKQIDETHCRMIIYLSLRKKPAAETLF</sequence>